<feature type="transmembrane region" description="Helical" evidence="1">
    <location>
        <begin position="35"/>
        <end position="61"/>
    </location>
</feature>
<feature type="transmembrane region" description="Helical" evidence="1">
    <location>
        <begin position="252"/>
        <end position="274"/>
    </location>
</feature>
<dbReference type="EMBL" id="LT670818">
    <property type="protein sequence ID" value="SHG74342.1"/>
    <property type="molecule type" value="Genomic_DNA"/>
</dbReference>
<evidence type="ECO:0000313" key="3">
    <source>
        <dbReference type="Proteomes" id="UP000190675"/>
    </source>
</evidence>
<feature type="transmembrane region" description="Helical" evidence="1">
    <location>
        <begin position="82"/>
        <end position="101"/>
    </location>
</feature>
<sequence>MDQVMRPAGVLEEIGEVDTAIVSEVEEPSSAGVSWAAVVAGAVASCALTSVLLAFGAGLGFSVVSPWPNSGVSATSFEIGTGLYFIVMAMISSAVGGYLAGRLRNRWIGVRSSEVLFRDTAHGFLAWALASVLGAILLASPASSLISSATSGAVQAAGSPQAASPMDGYVDMLLRPNNPSPENTNSAETRRELSRLLTADFRNGAEPSPADRSYIAKVVAARTGLSQVEADRRVGDVIAQVKADLETARKAAVHLSIWLTLSLFIGAFSAALAATEGGGLRDGTWGKRAWLG</sequence>
<evidence type="ECO:0008006" key="4">
    <source>
        <dbReference type="Google" id="ProtNLM"/>
    </source>
</evidence>
<evidence type="ECO:0000256" key="1">
    <source>
        <dbReference type="SAM" id="Phobius"/>
    </source>
</evidence>
<gene>
    <name evidence="2" type="ORF">SAMN05444169_3922</name>
</gene>
<organism evidence="2 3">
    <name type="scientific">Bradyrhizobium erythrophlei</name>
    <dbReference type="NCBI Taxonomy" id="1437360"/>
    <lineage>
        <taxon>Bacteria</taxon>
        <taxon>Pseudomonadati</taxon>
        <taxon>Pseudomonadota</taxon>
        <taxon>Alphaproteobacteria</taxon>
        <taxon>Hyphomicrobiales</taxon>
        <taxon>Nitrobacteraceae</taxon>
        <taxon>Bradyrhizobium</taxon>
    </lineage>
</organism>
<keyword evidence="1" id="KW-0812">Transmembrane</keyword>
<dbReference type="AlphaFoldDB" id="A0A1M5MAN5"/>
<dbReference type="RefSeq" id="WP_244567949.1">
    <property type="nucleotide sequence ID" value="NZ_LT670818.1"/>
</dbReference>
<name>A0A1M5MAN5_9BRAD</name>
<dbReference type="Proteomes" id="UP000190675">
    <property type="component" value="Chromosome I"/>
</dbReference>
<protein>
    <recommendedName>
        <fullName evidence="4">Transmembrane protein</fullName>
    </recommendedName>
</protein>
<accession>A0A1M5MAN5</accession>
<proteinExistence type="predicted"/>
<keyword evidence="1" id="KW-0472">Membrane</keyword>
<evidence type="ECO:0000313" key="2">
    <source>
        <dbReference type="EMBL" id="SHG74342.1"/>
    </source>
</evidence>
<keyword evidence="1" id="KW-1133">Transmembrane helix</keyword>
<reference evidence="2 3" key="1">
    <citation type="submission" date="2016-11" db="EMBL/GenBank/DDBJ databases">
        <authorList>
            <person name="Jaros S."/>
            <person name="Januszkiewicz K."/>
            <person name="Wedrychowicz H."/>
        </authorList>
    </citation>
    <scope>NUCLEOTIDE SEQUENCE [LARGE SCALE GENOMIC DNA]</scope>
    <source>
        <strain evidence="2 3">GAS242</strain>
    </source>
</reference>